<evidence type="ECO:0000313" key="1">
    <source>
        <dbReference type="EMBL" id="KAK9046004.1"/>
    </source>
</evidence>
<dbReference type="Proteomes" id="UP001396334">
    <property type="component" value="Unassembled WGS sequence"/>
</dbReference>
<accession>A0ABR2U8R2</accession>
<organism evidence="1 2">
    <name type="scientific">Hibiscus sabdariffa</name>
    <name type="common">roselle</name>
    <dbReference type="NCBI Taxonomy" id="183260"/>
    <lineage>
        <taxon>Eukaryota</taxon>
        <taxon>Viridiplantae</taxon>
        <taxon>Streptophyta</taxon>
        <taxon>Embryophyta</taxon>
        <taxon>Tracheophyta</taxon>
        <taxon>Spermatophyta</taxon>
        <taxon>Magnoliopsida</taxon>
        <taxon>eudicotyledons</taxon>
        <taxon>Gunneridae</taxon>
        <taxon>Pentapetalae</taxon>
        <taxon>rosids</taxon>
        <taxon>malvids</taxon>
        <taxon>Malvales</taxon>
        <taxon>Malvaceae</taxon>
        <taxon>Malvoideae</taxon>
        <taxon>Hibiscus</taxon>
    </lineage>
</organism>
<sequence length="134" mass="14892">MWSRMVQWVMGDLSVGISGGLWWLSLGDGLVGCGRRELGNGFGEAWFWLWREGFVEDGSGSFGSEGRSKVRLLLEKEMGVMGFSMVVFNGACLCGSVKWRWLAMGVGLVRLAASVVIKYDKLAKMNEEDGRRFV</sequence>
<comment type="caution">
    <text evidence="1">The sequence shown here is derived from an EMBL/GenBank/DDBJ whole genome shotgun (WGS) entry which is preliminary data.</text>
</comment>
<name>A0ABR2U8R2_9ROSI</name>
<protein>
    <recommendedName>
        <fullName evidence="3">Transmembrane protein</fullName>
    </recommendedName>
</protein>
<reference evidence="1 2" key="1">
    <citation type="journal article" date="2024" name="G3 (Bethesda)">
        <title>Genome assembly of Hibiscus sabdariffa L. provides insights into metabolisms of medicinal natural products.</title>
        <authorList>
            <person name="Kim T."/>
        </authorList>
    </citation>
    <scope>NUCLEOTIDE SEQUENCE [LARGE SCALE GENOMIC DNA]</scope>
    <source>
        <strain evidence="1">TK-2024</strain>
        <tissue evidence="1">Old leaves</tissue>
    </source>
</reference>
<evidence type="ECO:0008006" key="3">
    <source>
        <dbReference type="Google" id="ProtNLM"/>
    </source>
</evidence>
<keyword evidence="2" id="KW-1185">Reference proteome</keyword>
<gene>
    <name evidence="1" type="ORF">V6N11_051907</name>
</gene>
<proteinExistence type="predicted"/>
<dbReference type="EMBL" id="JBBPBN010000001">
    <property type="protein sequence ID" value="KAK9046004.1"/>
    <property type="molecule type" value="Genomic_DNA"/>
</dbReference>
<evidence type="ECO:0000313" key="2">
    <source>
        <dbReference type="Proteomes" id="UP001396334"/>
    </source>
</evidence>